<evidence type="ECO:0000256" key="4">
    <source>
        <dbReference type="ARBA" id="ARBA00022759"/>
    </source>
</evidence>
<reference evidence="8 9" key="1">
    <citation type="submission" date="2024-01" db="EMBL/GenBank/DDBJ databases">
        <title>The genome of the rayed Mediterranean limpet Patella caerulea (Linnaeus, 1758).</title>
        <authorList>
            <person name="Anh-Thu Weber A."/>
            <person name="Halstead-Nussloch G."/>
        </authorList>
    </citation>
    <scope>NUCLEOTIDE SEQUENCE [LARGE SCALE GENOMIC DNA]</scope>
    <source>
        <strain evidence="8">AATW-2023a</strain>
        <tissue evidence="8">Whole specimen</tissue>
    </source>
</reference>
<keyword evidence="1" id="KW-0808">Transferase</keyword>
<comment type="caution">
    <text evidence="8">The sequence shown here is derived from an EMBL/GenBank/DDBJ whole genome shotgun (WGS) entry which is preliminary data.</text>
</comment>
<dbReference type="Gene3D" id="3.10.20.370">
    <property type="match status" value="1"/>
</dbReference>
<dbReference type="AlphaFoldDB" id="A0AAN8JQA0"/>
<keyword evidence="3" id="KW-0540">Nuclease</keyword>
<dbReference type="Pfam" id="PF17917">
    <property type="entry name" value="RT_RNaseH"/>
    <property type="match status" value="1"/>
</dbReference>
<keyword evidence="6" id="KW-0695">RNA-directed DNA polymerase</keyword>
<evidence type="ECO:0000256" key="6">
    <source>
        <dbReference type="ARBA" id="ARBA00022918"/>
    </source>
</evidence>
<dbReference type="GO" id="GO:0004519">
    <property type="term" value="F:endonuclease activity"/>
    <property type="evidence" value="ECO:0007669"/>
    <property type="project" value="UniProtKB-KW"/>
</dbReference>
<dbReference type="FunFam" id="3.10.20.370:FF:000001">
    <property type="entry name" value="Retrovirus-related Pol polyprotein from transposon 17.6-like protein"/>
    <property type="match status" value="1"/>
</dbReference>
<evidence type="ECO:0000313" key="9">
    <source>
        <dbReference type="Proteomes" id="UP001347796"/>
    </source>
</evidence>
<evidence type="ECO:0000259" key="7">
    <source>
        <dbReference type="Pfam" id="PF17917"/>
    </source>
</evidence>
<feature type="domain" description="Reverse transcriptase RNase H-like" evidence="7">
    <location>
        <begin position="10"/>
        <end position="108"/>
    </location>
</feature>
<sequence>MAFPIDDGMYILDTDACESGVGAVLTQVQDGVEKVIAYASRSLNKSERNYCVTDKELLAIRYFIEYFRLYLLGRNFQVRTDHIALKWFFSMKNPKGRIARWIEILSGYNFSVIYRQGSKNGNADGMGRLCNPMNCTCPYVDTDTPQFIISPQISYQ</sequence>
<keyword evidence="2" id="KW-0548">Nucleotidyltransferase</keyword>
<evidence type="ECO:0000313" key="8">
    <source>
        <dbReference type="EMBL" id="KAK6181087.1"/>
    </source>
</evidence>
<gene>
    <name evidence="8" type="ORF">SNE40_009020</name>
</gene>
<evidence type="ECO:0000256" key="1">
    <source>
        <dbReference type="ARBA" id="ARBA00022679"/>
    </source>
</evidence>
<dbReference type="InterPro" id="IPR043502">
    <property type="entry name" value="DNA/RNA_pol_sf"/>
</dbReference>
<dbReference type="CDD" id="cd09274">
    <property type="entry name" value="RNase_HI_RT_Ty3"/>
    <property type="match status" value="1"/>
</dbReference>
<dbReference type="InterPro" id="IPR041373">
    <property type="entry name" value="RT_RNaseH"/>
</dbReference>
<evidence type="ECO:0000256" key="2">
    <source>
        <dbReference type="ARBA" id="ARBA00022695"/>
    </source>
</evidence>
<dbReference type="EMBL" id="JAZGQO010000007">
    <property type="protein sequence ID" value="KAK6181087.1"/>
    <property type="molecule type" value="Genomic_DNA"/>
</dbReference>
<dbReference type="GO" id="GO:0016787">
    <property type="term" value="F:hydrolase activity"/>
    <property type="evidence" value="ECO:0007669"/>
    <property type="project" value="UniProtKB-KW"/>
</dbReference>
<accession>A0AAN8JQA0</accession>
<dbReference type="GO" id="GO:0003964">
    <property type="term" value="F:RNA-directed DNA polymerase activity"/>
    <property type="evidence" value="ECO:0007669"/>
    <property type="project" value="UniProtKB-KW"/>
</dbReference>
<dbReference type="Proteomes" id="UP001347796">
    <property type="component" value="Unassembled WGS sequence"/>
</dbReference>
<keyword evidence="5" id="KW-0378">Hydrolase</keyword>
<keyword evidence="4" id="KW-0255">Endonuclease</keyword>
<organism evidence="8 9">
    <name type="scientific">Patella caerulea</name>
    <name type="common">Rayed Mediterranean limpet</name>
    <dbReference type="NCBI Taxonomy" id="87958"/>
    <lineage>
        <taxon>Eukaryota</taxon>
        <taxon>Metazoa</taxon>
        <taxon>Spiralia</taxon>
        <taxon>Lophotrochozoa</taxon>
        <taxon>Mollusca</taxon>
        <taxon>Gastropoda</taxon>
        <taxon>Patellogastropoda</taxon>
        <taxon>Patelloidea</taxon>
        <taxon>Patellidae</taxon>
        <taxon>Patella</taxon>
    </lineage>
</organism>
<evidence type="ECO:0000256" key="5">
    <source>
        <dbReference type="ARBA" id="ARBA00022801"/>
    </source>
</evidence>
<evidence type="ECO:0000256" key="3">
    <source>
        <dbReference type="ARBA" id="ARBA00022722"/>
    </source>
</evidence>
<dbReference type="InterPro" id="IPR050951">
    <property type="entry name" value="Retrovirus_Pol_polyprotein"/>
</dbReference>
<keyword evidence="9" id="KW-1185">Reference proteome</keyword>
<dbReference type="PANTHER" id="PTHR37984">
    <property type="entry name" value="PROTEIN CBG26694"/>
    <property type="match status" value="1"/>
</dbReference>
<protein>
    <recommendedName>
        <fullName evidence="7">Reverse transcriptase RNase H-like domain-containing protein</fullName>
    </recommendedName>
</protein>
<dbReference type="PANTHER" id="PTHR37984:SF5">
    <property type="entry name" value="PROTEIN NYNRIN-LIKE"/>
    <property type="match status" value="1"/>
</dbReference>
<name>A0AAN8JQA0_PATCE</name>
<dbReference type="SUPFAM" id="SSF56672">
    <property type="entry name" value="DNA/RNA polymerases"/>
    <property type="match status" value="1"/>
</dbReference>
<proteinExistence type="predicted"/>